<evidence type="ECO:0000313" key="10">
    <source>
        <dbReference type="EMBL" id="MBW0521870.1"/>
    </source>
</evidence>
<evidence type="ECO:0000256" key="6">
    <source>
        <dbReference type="ARBA" id="ARBA00022918"/>
    </source>
</evidence>
<keyword evidence="6" id="KW-0695">RNA-directed DNA polymerase</keyword>
<evidence type="ECO:0000256" key="3">
    <source>
        <dbReference type="ARBA" id="ARBA00022722"/>
    </source>
</evidence>
<evidence type="ECO:0008006" key="12">
    <source>
        <dbReference type="Google" id="ProtNLM"/>
    </source>
</evidence>
<name>A0A9Q3EMN8_9BASI</name>
<keyword evidence="2" id="KW-0548">Nucleotidyltransferase</keyword>
<evidence type="ECO:0000259" key="9">
    <source>
        <dbReference type="Pfam" id="PF17921"/>
    </source>
</evidence>
<feature type="chain" id="PRO_5040482849" description="Integrase zinc-binding domain-containing protein" evidence="7">
    <location>
        <begin position="19"/>
        <end position="239"/>
    </location>
</feature>
<evidence type="ECO:0000256" key="2">
    <source>
        <dbReference type="ARBA" id="ARBA00022695"/>
    </source>
</evidence>
<dbReference type="GO" id="GO:0003964">
    <property type="term" value="F:RNA-directed DNA polymerase activity"/>
    <property type="evidence" value="ECO:0007669"/>
    <property type="project" value="UniProtKB-KW"/>
</dbReference>
<accession>A0A9Q3EMN8</accession>
<evidence type="ECO:0000256" key="1">
    <source>
        <dbReference type="ARBA" id="ARBA00022679"/>
    </source>
</evidence>
<dbReference type="Proteomes" id="UP000765509">
    <property type="component" value="Unassembled WGS sequence"/>
</dbReference>
<evidence type="ECO:0000256" key="5">
    <source>
        <dbReference type="ARBA" id="ARBA00022801"/>
    </source>
</evidence>
<dbReference type="Gene3D" id="1.10.340.70">
    <property type="match status" value="1"/>
</dbReference>
<reference evidence="10" key="1">
    <citation type="submission" date="2021-03" db="EMBL/GenBank/DDBJ databases">
        <title>Draft genome sequence of rust myrtle Austropuccinia psidii MF-1, a brazilian biotype.</title>
        <authorList>
            <person name="Quecine M.C."/>
            <person name="Pachon D.M.R."/>
            <person name="Bonatelli M.L."/>
            <person name="Correr F.H."/>
            <person name="Franceschini L.M."/>
            <person name="Leite T.F."/>
            <person name="Margarido G.R.A."/>
            <person name="Almeida C.A."/>
            <person name="Ferrarezi J.A."/>
            <person name="Labate C.A."/>
        </authorList>
    </citation>
    <scope>NUCLEOTIDE SEQUENCE</scope>
    <source>
        <strain evidence="10">MF-1</strain>
    </source>
</reference>
<dbReference type="InterPro" id="IPR041588">
    <property type="entry name" value="Integrase_H2C2"/>
</dbReference>
<dbReference type="AlphaFoldDB" id="A0A9Q3EMN8"/>
<keyword evidence="7" id="KW-0732">Signal</keyword>
<feature type="signal peptide" evidence="7">
    <location>
        <begin position="1"/>
        <end position="18"/>
    </location>
</feature>
<keyword evidence="3" id="KW-0540">Nuclease</keyword>
<organism evidence="10 11">
    <name type="scientific">Austropuccinia psidii MF-1</name>
    <dbReference type="NCBI Taxonomy" id="1389203"/>
    <lineage>
        <taxon>Eukaryota</taxon>
        <taxon>Fungi</taxon>
        <taxon>Dikarya</taxon>
        <taxon>Basidiomycota</taxon>
        <taxon>Pucciniomycotina</taxon>
        <taxon>Pucciniomycetes</taxon>
        <taxon>Pucciniales</taxon>
        <taxon>Sphaerophragmiaceae</taxon>
        <taxon>Austropuccinia</taxon>
    </lineage>
</organism>
<evidence type="ECO:0000256" key="4">
    <source>
        <dbReference type="ARBA" id="ARBA00022759"/>
    </source>
</evidence>
<keyword evidence="1" id="KW-0808">Transferase</keyword>
<gene>
    <name evidence="10" type="ORF">O181_061585</name>
</gene>
<dbReference type="OrthoDB" id="2505288at2759"/>
<dbReference type="InterPro" id="IPR041373">
    <property type="entry name" value="RT_RNaseH"/>
</dbReference>
<feature type="domain" description="Reverse transcriptase RNase H-like" evidence="8">
    <location>
        <begin position="2"/>
        <end position="43"/>
    </location>
</feature>
<keyword evidence="4" id="KW-0255">Endonuclease</keyword>
<evidence type="ECO:0000259" key="8">
    <source>
        <dbReference type="Pfam" id="PF17917"/>
    </source>
</evidence>
<dbReference type="Pfam" id="PF17917">
    <property type="entry name" value="RT_RNaseH"/>
    <property type="match status" value="1"/>
</dbReference>
<dbReference type="Pfam" id="PF17921">
    <property type="entry name" value="Integrase_H2C2"/>
    <property type="match status" value="1"/>
</dbReference>
<feature type="domain" description="Integrase zinc-binding" evidence="9">
    <location>
        <begin position="171"/>
        <end position="227"/>
    </location>
</feature>
<evidence type="ECO:0000256" key="7">
    <source>
        <dbReference type="SAM" id="SignalP"/>
    </source>
</evidence>
<protein>
    <recommendedName>
        <fullName evidence="12">Integrase zinc-binding domain-containing protein</fullName>
    </recommendedName>
</protein>
<evidence type="ECO:0000313" key="11">
    <source>
        <dbReference type="Proteomes" id="UP000765509"/>
    </source>
</evidence>
<keyword evidence="5" id="KW-0378">Hydrolase</keyword>
<sequence length="239" mass="28048">MHDKDLLCIVWALKCWRAFLLSLSSPFEVFTYHSSLQYFISSNILTCNQSCLAEFHFSITYHHGRLASLPNALSLWDDVYLERGEYFISKNPMNLQKLIKQDEVQRSRFFAVRVEAFSNLIKSIQKTLWQDSHYRSILQELVKGKSFPYYSLDPSSKLLLFKDWVVVSNDPTIQLSILQNFHYSPLAGHPVQEKTLKIVNWDFHLSCMTQFIKDYVSSCQQFSRNKNIHHKNFGLLKPL</sequence>
<keyword evidence="11" id="KW-1185">Reference proteome</keyword>
<comment type="caution">
    <text evidence="10">The sequence shown here is derived from an EMBL/GenBank/DDBJ whole genome shotgun (WGS) entry which is preliminary data.</text>
</comment>
<dbReference type="EMBL" id="AVOT02029137">
    <property type="protein sequence ID" value="MBW0521870.1"/>
    <property type="molecule type" value="Genomic_DNA"/>
</dbReference>
<proteinExistence type="predicted"/>
<dbReference type="GO" id="GO:0004519">
    <property type="term" value="F:endonuclease activity"/>
    <property type="evidence" value="ECO:0007669"/>
    <property type="project" value="UniProtKB-KW"/>
</dbReference>
<dbReference type="GO" id="GO:0016787">
    <property type="term" value="F:hydrolase activity"/>
    <property type="evidence" value="ECO:0007669"/>
    <property type="project" value="UniProtKB-KW"/>
</dbReference>